<evidence type="ECO:0008006" key="3">
    <source>
        <dbReference type="Google" id="ProtNLM"/>
    </source>
</evidence>
<organism evidence="1 2">
    <name type="scientific">Candidatus Liberibacter ctenarytainae</name>
    <dbReference type="NCBI Taxonomy" id="2020335"/>
    <lineage>
        <taxon>Bacteria</taxon>
        <taxon>Pseudomonadati</taxon>
        <taxon>Pseudomonadota</taxon>
        <taxon>Alphaproteobacteria</taxon>
        <taxon>Hyphomicrobiales</taxon>
        <taxon>Rhizobiaceae</taxon>
        <taxon>Liberibacter</taxon>
    </lineage>
</organism>
<evidence type="ECO:0000313" key="2">
    <source>
        <dbReference type="Proteomes" id="UP000736856"/>
    </source>
</evidence>
<evidence type="ECO:0000313" key="1">
    <source>
        <dbReference type="EMBL" id="MBL0848950.1"/>
    </source>
</evidence>
<reference evidence="1" key="1">
    <citation type="submission" date="2019-02" db="EMBL/GenBank/DDBJ databases">
        <title>A novel Candidatus Liberibacter species associated with the New Zealand native fuchsia psyllid, Ctenarytaina fuchsiae.</title>
        <authorList>
            <person name="Thompson S.M."/>
            <person name="Jorgensen N."/>
            <person name="David C."/>
            <person name="Bulman S.R."/>
            <person name="Smith G.R."/>
        </authorList>
    </citation>
    <scope>NUCLEOTIDE SEQUENCE</scope>
    <source>
        <strain evidence="1">Oxford</strain>
    </source>
</reference>
<name>A0A937DGZ9_9HYPH</name>
<protein>
    <recommendedName>
        <fullName evidence="3">Lipoprotein</fullName>
    </recommendedName>
</protein>
<dbReference type="Proteomes" id="UP000736856">
    <property type="component" value="Unassembled WGS sequence"/>
</dbReference>
<proteinExistence type="predicted"/>
<sequence>MDIKKKIIIASLLSTTAVLGGCDFWEDFKGEFINGYPKREVVNTAYNNPYGDKIRDRRKKQEGELSRRKAELELINKNCNSNNKNCNSNNKNCNSNSTLASTTENGNDKADYQSVEEVKQHLENMIAQDTRQLGQLDEMAPYIFT</sequence>
<comment type="caution">
    <text evidence="1">The sequence shown here is derived from an EMBL/GenBank/DDBJ whole genome shotgun (WGS) entry which is preliminary data.</text>
</comment>
<accession>A0A937DGZ9</accession>
<dbReference type="AlphaFoldDB" id="A0A937DGZ9"/>
<gene>
    <name evidence="1" type="ORF">EU981_02495</name>
</gene>
<dbReference type="EMBL" id="SEOL01000004">
    <property type="protein sequence ID" value="MBL0848950.1"/>
    <property type="molecule type" value="Genomic_DNA"/>
</dbReference>
<dbReference type="PROSITE" id="PS51257">
    <property type="entry name" value="PROKAR_LIPOPROTEIN"/>
    <property type="match status" value="1"/>
</dbReference>